<feature type="domain" description="RING-type" evidence="5">
    <location>
        <begin position="174"/>
        <end position="214"/>
    </location>
</feature>
<dbReference type="PANTHER" id="PTHR31424">
    <property type="entry name" value="PROTEIN CBG23806"/>
    <property type="match status" value="1"/>
</dbReference>
<dbReference type="InterPro" id="IPR001841">
    <property type="entry name" value="Znf_RING"/>
</dbReference>
<evidence type="ECO:0000256" key="3">
    <source>
        <dbReference type="PROSITE-ProRule" id="PRU00175"/>
    </source>
</evidence>
<dbReference type="InterPro" id="IPR009689">
    <property type="entry name" value="DUF1280"/>
</dbReference>
<dbReference type="AlphaFoldDB" id="A0A9Q1HCI0"/>
<dbReference type="Proteomes" id="UP001152320">
    <property type="component" value="Chromosome 6"/>
</dbReference>
<dbReference type="EMBL" id="JAIZAY010000006">
    <property type="protein sequence ID" value="KAJ8040363.1"/>
    <property type="molecule type" value="Genomic_DNA"/>
</dbReference>
<keyword evidence="7" id="KW-1185">Reference proteome</keyword>
<feature type="coiled-coil region" evidence="4">
    <location>
        <begin position="729"/>
        <end position="756"/>
    </location>
</feature>
<accession>A0A9Q1HCI0</accession>
<keyword evidence="1 3" id="KW-0479">Metal-binding</keyword>
<evidence type="ECO:0000256" key="2">
    <source>
        <dbReference type="ARBA" id="ARBA00022833"/>
    </source>
</evidence>
<dbReference type="Gene3D" id="3.30.40.10">
    <property type="entry name" value="Zinc/RING finger domain, C3HC4 (zinc finger)"/>
    <property type="match status" value="1"/>
</dbReference>
<proteinExistence type="predicted"/>
<evidence type="ECO:0000256" key="4">
    <source>
        <dbReference type="SAM" id="Coils"/>
    </source>
</evidence>
<evidence type="ECO:0000256" key="1">
    <source>
        <dbReference type="ARBA" id="ARBA00022771"/>
    </source>
</evidence>
<dbReference type="PANTHER" id="PTHR31424:SF3">
    <property type="entry name" value="RING-TYPE DOMAIN-CONTAINING PROTEIN"/>
    <property type="match status" value="1"/>
</dbReference>
<dbReference type="InterPro" id="IPR013083">
    <property type="entry name" value="Znf_RING/FYVE/PHD"/>
</dbReference>
<keyword evidence="4" id="KW-0175">Coiled coil</keyword>
<reference evidence="6" key="1">
    <citation type="submission" date="2021-10" db="EMBL/GenBank/DDBJ databases">
        <title>Tropical sea cucumber genome reveals ecological adaptation and Cuvierian tubules defense mechanism.</title>
        <authorList>
            <person name="Chen T."/>
        </authorList>
    </citation>
    <scope>NUCLEOTIDE SEQUENCE</scope>
    <source>
        <strain evidence="6">Nanhai2018</strain>
        <tissue evidence="6">Muscle</tissue>
    </source>
</reference>
<evidence type="ECO:0000313" key="6">
    <source>
        <dbReference type="EMBL" id="KAJ8040363.1"/>
    </source>
</evidence>
<dbReference type="PROSITE" id="PS50089">
    <property type="entry name" value="ZF_RING_2"/>
    <property type="match status" value="1"/>
</dbReference>
<evidence type="ECO:0000313" key="7">
    <source>
        <dbReference type="Proteomes" id="UP001152320"/>
    </source>
</evidence>
<sequence>MIFHEHTQLTQIINLYTQLFIEQMATLEEHIQFLERMCRLCGERVQDREKHAKGYSPKLCRNYCEKICKTFGVNLDEDIEGQHPTHICHKCHKKLYRDKKWEPVQWRSHPRTGSCEVCTRWEQQSKGGHPKKRKYNHPPDHQPCDIPFSKLSPGPKAPTLESHFQLEIPDELRCGFCASLSDEALESSCGHLFCLQCTKREYEKKRTSTCNICNQKFSMNKMVSPKEYLHRLMNSLLPVKCTKCKSTMPIKDVQNHTCLEDEAMEILSHPLGEPLTPLMEAIGSHIVKSKLAQSADGITASFQTRGQPIQVMHIPKARKSSSEALPHTVKKRSQILAKTREILSKGHSDAQFVHEVRSSKNLEEMLYDMNLTRVTLPKGEFLTVKADICNSWKKARELKRWLKQFGIASESEASLRAQQAHIINDNINAYWLPLVHKDEDGGTIIKRTPWVSVKSLENKVFQQLDGLNSLNYLKWNDAIPQDEIWLKIGGDKGGGNFKQVFQIGNVEHPNSPHNTIVTTIFPADDSLHNLKVGLKEHCQQLSDLSSKQWNNKKLRLFLFGDYEYLSKVYGLTGASGRHCCLWCNITKEGMKIPLKERGRSENRTLEKLQNFNHMFVQSGAKLSEAKNFYNVIADALFNIPIDQVCPPGLHLSLGLYLKHFVSFENQCHLLDVKMAKTLHHPTPESSKDFASTTSAYTKARQLDEEANSLDEGANILIEHITNVQEEDQAQIYHNTIKQHLEERDKLRTEAEQVRKHAGFSKEKGPLVQQLDETLKKFRVTRQAYHGKSFVGNHVHRCCKKENIDQLMSDVIEVTTKLCPSLVQDAEVMTSSYKTLFRLFGLCHKQYNTAGYVTDEDITALGITINFCPNIFEENTIAAYLEYFRKNFPQESVPPKMHILEDHVIPFMKKWKVGLGFLGEQGVESVHARLNNIKANIRGFNDDLAILKSMITTHWIQTRPAALSSSS</sequence>
<gene>
    <name evidence="6" type="ORF">HOLleu_14628</name>
</gene>
<dbReference type="OrthoDB" id="10032694at2759"/>
<keyword evidence="2" id="KW-0862">Zinc</keyword>
<name>A0A9Q1HCI0_HOLLE</name>
<organism evidence="6 7">
    <name type="scientific">Holothuria leucospilota</name>
    <name type="common">Black long sea cucumber</name>
    <name type="synonym">Mertensiothuria leucospilota</name>
    <dbReference type="NCBI Taxonomy" id="206669"/>
    <lineage>
        <taxon>Eukaryota</taxon>
        <taxon>Metazoa</taxon>
        <taxon>Echinodermata</taxon>
        <taxon>Eleutherozoa</taxon>
        <taxon>Echinozoa</taxon>
        <taxon>Holothuroidea</taxon>
        <taxon>Aspidochirotacea</taxon>
        <taxon>Aspidochirotida</taxon>
        <taxon>Holothuriidae</taxon>
        <taxon>Holothuria</taxon>
    </lineage>
</organism>
<evidence type="ECO:0000259" key="5">
    <source>
        <dbReference type="PROSITE" id="PS50089"/>
    </source>
</evidence>
<protein>
    <recommendedName>
        <fullName evidence="5">RING-type domain-containing protein</fullName>
    </recommendedName>
</protein>
<dbReference type="Pfam" id="PF06918">
    <property type="entry name" value="DUF1280"/>
    <property type="match status" value="1"/>
</dbReference>
<keyword evidence="1 3" id="KW-0863">Zinc-finger</keyword>
<dbReference type="GO" id="GO:0008270">
    <property type="term" value="F:zinc ion binding"/>
    <property type="evidence" value="ECO:0007669"/>
    <property type="project" value="UniProtKB-KW"/>
</dbReference>
<dbReference type="SUPFAM" id="SSF57850">
    <property type="entry name" value="RING/U-box"/>
    <property type="match status" value="1"/>
</dbReference>
<comment type="caution">
    <text evidence="6">The sequence shown here is derived from an EMBL/GenBank/DDBJ whole genome shotgun (WGS) entry which is preliminary data.</text>
</comment>